<organism evidence="1 2">
    <name type="scientific">Datura stramonium</name>
    <name type="common">Jimsonweed</name>
    <name type="synonym">Common thornapple</name>
    <dbReference type="NCBI Taxonomy" id="4076"/>
    <lineage>
        <taxon>Eukaryota</taxon>
        <taxon>Viridiplantae</taxon>
        <taxon>Streptophyta</taxon>
        <taxon>Embryophyta</taxon>
        <taxon>Tracheophyta</taxon>
        <taxon>Spermatophyta</taxon>
        <taxon>Magnoliopsida</taxon>
        <taxon>eudicotyledons</taxon>
        <taxon>Gunneridae</taxon>
        <taxon>Pentapetalae</taxon>
        <taxon>asterids</taxon>
        <taxon>lamiids</taxon>
        <taxon>Solanales</taxon>
        <taxon>Solanaceae</taxon>
        <taxon>Solanoideae</taxon>
        <taxon>Datureae</taxon>
        <taxon>Datura</taxon>
    </lineage>
</organism>
<proteinExistence type="predicted"/>
<dbReference type="EMBL" id="JACEIK010003713">
    <property type="protein sequence ID" value="MCD9642822.1"/>
    <property type="molecule type" value="Genomic_DNA"/>
</dbReference>
<name>A0ABS8V8Q6_DATST</name>
<dbReference type="Proteomes" id="UP000823775">
    <property type="component" value="Unassembled WGS sequence"/>
</dbReference>
<evidence type="ECO:0000313" key="1">
    <source>
        <dbReference type="EMBL" id="MCD9642822.1"/>
    </source>
</evidence>
<comment type="caution">
    <text evidence="1">The sequence shown here is derived from an EMBL/GenBank/DDBJ whole genome shotgun (WGS) entry which is preliminary data.</text>
</comment>
<keyword evidence="2" id="KW-1185">Reference proteome</keyword>
<sequence length="110" mass="12745">MKSTSKKVSPPLQEDTSNAGLLEYQEIEGKYKFYVLGWMSEAPGYYYPTMVREFYTNYIATLEEPYKNLHAHMDNIEAGVNDRLKDVTVPNLARFAVEMKKAQEDILKLQ</sequence>
<reference evidence="1 2" key="1">
    <citation type="journal article" date="2021" name="BMC Genomics">
        <title>Datura genome reveals duplications of psychoactive alkaloid biosynthetic genes and high mutation rate following tissue culture.</title>
        <authorList>
            <person name="Rajewski A."/>
            <person name="Carter-House D."/>
            <person name="Stajich J."/>
            <person name="Litt A."/>
        </authorList>
    </citation>
    <scope>NUCLEOTIDE SEQUENCE [LARGE SCALE GENOMIC DNA]</scope>
    <source>
        <strain evidence="1">AR-01</strain>
    </source>
</reference>
<protein>
    <submittedName>
        <fullName evidence="1">Uncharacterized protein</fullName>
    </submittedName>
</protein>
<accession>A0ABS8V8Q6</accession>
<evidence type="ECO:0000313" key="2">
    <source>
        <dbReference type="Proteomes" id="UP000823775"/>
    </source>
</evidence>
<gene>
    <name evidence="1" type="ORF">HAX54_029842</name>
</gene>